<name>A0ABQ5G025_9ASTR</name>
<accession>A0ABQ5G025</accession>
<feature type="domain" description="DUF4218" evidence="1">
    <location>
        <begin position="52"/>
        <end position="155"/>
    </location>
</feature>
<reference evidence="2" key="1">
    <citation type="journal article" date="2022" name="Int. J. Mol. Sci.">
        <title>Draft Genome of Tanacetum Coccineum: Genomic Comparison of Closely Related Tanacetum-Family Plants.</title>
        <authorList>
            <person name="Yamashiro T."/>
            <person name="Shiraishi A."/>
            <person name="Nakayama K."/>
            <person name="Satake H."/>
        </authorList>
    </citation>
    <scope>NUCLEOTIDE SEQUENCE</scope>
</reference>
<proteinExistence type="predicted"/>
<evidence type="ECO:0000313" key="3">
    <source>
        <dbReference type="Proteomes" id="UP001151760"/>
    </source>
</evidence>
<dbReference type="Proteomes" id="UP001151760">
    <property type="component" value="Unassembled WGS sequence"/>
</dbReference>
<evidence type="ECO:0000259" key="1">
    <source>
        <dbReference type="Pfam" id="PF13960"/>
    </source>
</evidence>
<keyword evidence="3" id="KW-1185">Reference proteome</keyword>
<organism evidence="2 3">
    <name type="scientific">Tanacetum coccineum</name>
    <dbReference type="NCBI Taxonomy" id="301880"/>
    <lineage>
        <taxon>Eukaryota</taxon>
        <taxon>Viridiplantae</taxon>
        <taxon>Streptophyta</taxon>
        <taxon>Embryophyta</taxon>
        <taxon>Tracheophyta</taxon>
        <taxon>Spermatophyta</taxon>
        <taxon>Magnoliopsida</taxon>
        <taxon>eudicotyledons</taxon>
        <taxon>Gunneridae</taxon>
        <taxon>Pentapetalae</taxon>
        <taxon>asterids</taxon>
        <taxon>campanulids</taxon>
        <taxon>Asterales</taxon>
        <taxon>Asteraceae</taxon>
        <taxon>Asteroideae</taxon>
        <taxon>Anthemideae</taxon>
        <taxon>Anthemidinae</taxon>
        <taxon>Tanacetum</taxon>
    </lineage>
</organism>
<dbReference type="EMBL" id="BQNB010017887">
    <property type="protein sequence ID" value="GJT68307.1"/>
    <property type="molecule type" value="Genomic_DNA"/>
</dbReference>
<protein>
    <recommendedName>
        <fullName evidence="1">DUF4218 domain-containing protein</fullName>
    </recommendedName>
</protein>
<dbReference type="Pfam" id="PF13960">
    <property type="entry name" value="DUF4218"/>
    <property type="match status" value="1"/>
</dbReference>
<evidence type="ECO:0000313" key="2">
    <source>
        <dbReference type="EMBL" id="GJT68307.1"/>
    </source>
</evidence>
<reference evidence="2" key="2">
    <citation type="submission" date="2022-01" db="EMBL/GenBank/DDBJ databases">
        <authorList>
            <person name="Yamashiro T."/>
            <person name="Shiraishi A."/>
            <person name="Satake H."/>
            <person name="Nakayama K."/>
        </authorList>
    </citation>
    <scope>NUCLEOTIDE SEQUENCE</scope>
</reference>
<dbReference type="PANTHER" id="PTHR48258">
    <property type="entry name" value="DUF4218 DOMAIN-CONTAINING PROTEIN-RELATED"/>
    <property type="match status" value="1"/>
</dbReference>
<gene>
    <name evidence="2" type="ORF">Tco_1019787</name>
</gene>
<dbReference type="InterPro" id="IPR025452">
    <property type="entry name" value="DUF4218"/>
</dbReference>
<comment type="caution">
    <text evidence="2">The sequence shown here is derived from an EMBL/GenBank/DDBJ whole genome shotgun (WGS) entry which is preliminary data.</text>
</comment>
<sequence length="250" mass="29290">MLVSLKDLKLSGMKSHNCHVLMRQMIPITIRGILPNHIRHTITKLCLFFNMIHSKVIDPKVLDKWQHDVILTLCQLEMYFPLSFFDVMVHLVSHIVREIKMCGPPFLRYMYPFDRYMGYLKGYVRNQSRPEGSIFKGYAADEVIEYSTNYLKDVRNIGIPQSHHKGRIGGVGTLRCKEEPMHPNDLHDAHFIVLQHMTSIASYIYEHQSFLKNKNSQRDKIWLAIQVDAVNFQSLWPIKPIFFSRKSMLS</sequence>
<dbReference type="PANTHER" id="PTHR48258:SF9">
    <property type="entry name" value="OS01G0348150 PROTEIN"/>
    <property type="match status" value="1"/>
</dbReference>